<keyword evidence="3" id="KW-1185">Reference proteome</keyword>
<dbReference type="InterPro" id="IPR050765">
    <property type="entry name" value="Riboflavin_Biosynth_HTPR"/>
</dbReference>
<dbReference type="AlphaFoldDB" id="A0A0B5ANT9"/>
<dbReference type="EMBL" id="CP009416">
    <property type="protein sequence ID" value="AJD89694.1"/>
    <property type="molecule type" value="Genomic_DNA"/>
</dbReference>
<dbReference type="KEGG" id="jeo:JMA_03770"/>
<dbReference type="Gene3D" id="3.40.430.10">
    <property type="entry name" value="Dihydrofolate Reductase, subunit A"/>
    <property type="match status" value="1"/>
</dbReference>
<feature type="domain" description="Bacterial bifunctional deaminase-reductase C-terminal" evidence="1">
    <location>
        <begin position="5"/>
        <end position="162"/>
    </location>
</feature>
<dbReference type="Pfam" id="PF01872">
    <property type="entry name" value="RibD_C"/>
    <property type="match status" value="1"/>
</dbReference>
<evidence type="ECO:0000259" key="1">
    <source>
        <dbReference type="Pfam" id="PF01872"/>
    </source>
</evidence>
<accession>A0A0B5ANT9</accession>
<dbReference type="PANTHER" id="PTHR38011">
    <property type="entry name" value="DIHYDROFOLATE REDUCTASE FAMILY PROTEIN (AFU_ORTHOLOGUE AFUA_8G06820)"/>
    <property type="match status" value="1"/>
</dbReference>
<proteinExistence type="predicted"/>
<evidence type="ECO:0000313" key="3">
    <source>
        <dbReference type="Proteomes" id="UP000031449"/>
    </source>
</evidence>
<dbReference type="BioCyc" id="JESP1508404:G14D9-9594-MONOMER"/>
<dbReference type="InterPro" id="IPR024072">
    <property type="entry name" value="DHFR-like_dom_sf"/>
</dbReference>
<evidence type="ECO:0000313" key="2">
    <source>
        <dbReference type="EMBL" id="AJD89694.1"/>
    </source>
</evidence>
<dbReference type="GO" id="GO:0008703">
    <property type="term" value="F:5-amino-6-(5-phosphoribosylamino)uracil reductase activity"/>
    <property type="evidence" value="ECO:0007669"/>
    <property type="project" value="InterPro"/>
</dbReference>
<gene>
    <name evidence="2" type="ORF">JMA_03770</name>
</gene>
<dbReference type="PANTHER" id="PTHR38011:SF11">
    <property type="entry name" value="2,5-DIAMINO-6-RIBOSYLAMINO-4(3H)-PYRIMIDINONE 5'-PHOSPHATE REDUCTASE"/>
    <property type="match status" value="1"/>
</dbReference>
<dbReference type="GO" id="GO:0009231">
    <property type="term" value="P:riboflavin biosynthetic process"/>
    <property type="evidence" value="ECO:0007669"/>
    <property type="project" value="InterPro"/>
</dbReference>
<dbReference type="InterPro" id="IPR002734">
    <property type="entry name" value="RibDG_C"/>
</dbReference>
<protein>
    <recommendedName>
        <fullName evidence="1">Bacterial bifunctional deaminase-reductase C-terminal domain-containing protein</fullName>
    </recommendedName>
</protein>
<reference evidence="2 3" key="1">
    <citation type="submission" date="2014-08" db="EMBL/GenBank/DDBJ databases">
        <title>Complete genome of a marine bacteria Jeotgalibacillus malaysiensis.</title>
        <authorList>
            <person name="Yaakop A.S."/>
            <person name="Chan K.-G."/>
            <person name="Goh K.M."/>
        </authorList>
    </citation>
    <scope>NUCLEOTIDE SEQUENCE [LARGE SCALE GENOMIC DNA]</scope>
    <source>
        <strain evidence="2 3">D5</strain>
    </source>
</reference>
<name>A0A0B5ANT9_9BACL</name>
<dbReference type="SUPFAM" id="SSF53597">
    <property type="entry name" value="Dihydrofolate reductase-like"/>
    <property type="match status" value="1"/>
</dbReference>
<sequence>MSKNILYIAMSLDGMIAKEDHSLDWLLKAEGEGDNGYNDFYSGISSIVMGNRTYQEVLKMTNEKPYQDRPVYVLSRTEQGDGYANFTSESVDTLLSSLQEKHGGPVWVVGGGEVIKACMDSDSIDEYYIAVISCVLGEGIPLFPKGTKCTELKLVDTEVYNQIVMLHYVKKQAE</sequence>
<dbReference type="STRING" id="1508404.JMA_03770"/>
<organism evidence="2 3">
    <name type="scientific">Jeotgalibacillus malaysiensis</name>
    <dbReference type="NCBI Taxonomy" id="1508404"/>
    <lineage>
        <taxon>Bacteria</taxon>
        <taxon>Bacillati</taxon>
        <taxon>Bacillota</taxon>
        <taxon>Bacilli</taxon>
        <taxon>Bacillales</taxon>
        <taxon>Caryophanaceae</taxon>
        <taxon>Jeotgalibacillus</taxon>
    </lineage>
</organism>
<dbReference type="HOGENOM" id="CLU_043966_4_1_9"/>
<dbReference type="Proteomes" id="UP000031449">
    <property type="component" value="Chromosome"/>
</dbReference>